<comment type="caution">
    <text evidence="2">The sequence shown here is derived from an EMBL/GenBank/DDBJ whole genome shotgun (WGS) entry which is preliminary data.</text>
</comment>
<evidence type="ECO:0000256" key="1">
    <source>
        <dbReference type="SAM" id="MobiDB-lite"/>
    </source>
</evidence>
<dbReference type="Proteomes" id="UP001165205">
    <property type="component" value="Unassembled WGS sequence"/>
</dbReference>
<gene>
    <name evidence="2" type="ORF">Aory04_000418200</name>
</gene>
<name>A0AAN4YEU8_ASPOZ</name>
<dbReference type="EMBL" id="BSYA01000036">
    <property type="protein sequence ID" value="GMG27581.1"/>
    <property type="molecule type" value="Genomic_DNA"/>
</dbReference>
<feature type="compositionally biased region" description="Polar residues" evidence="1">
    <location>
        <begin position="111"/>
        <end position="122"/>
    </location>
</feature>
<reference evidence="2" key="1">
    <citation type="submission" date="2023-04" db="EMBL/GenBank/DDBJ databases">
        <title>Aspergillus oryzae NBRC 4228.</title>
        <authorList>
            <person name="Ichikawa N."/>
            <person name="Sato H."/>
            <person name="Tonouchi N."/>
        </authorList>
    </citation>
    <scope>NUCLEOTIDE SEQUENCE</scope>
    <source>
        <strain evidence="2">NBRC 4228</strain>
    </source>
</reference>
<evidence type="ECO:0000313" key="3">
    <source>
        <dbReference type="Proteomes" id="UP001165205"/>
    </source>
</evidence>
<organism evidence="2 3">
    <name type="scientific">Aspergillus oryzae</name>
    <name type="common">Yellow koji mold</name>
    <dbReference type="NCBI Taxonomy" id="5062"/>
    <lineage>
        <taxon>Eukaryota</taxon>
        <taxon>Fungi</taxon>
        <taxon>Dikarya</taxon>
        <taxon>Ascomycota</taxon>
        <taxon>Pezizomycotina</taxon>
        <taxon>Eurotiomycetes</taxon>
        <taxon>Eurotiomycetidae</taxon>
        <taxon>Eurotiales</taxon>
        <taxon>Aspergillaceae</taxon>
        <taxon>Aspergillus</taxon>
        <taxon>Aspergillus subgen. Circumdati</taxon>
    </lineage>
</organism>
<sequence>MADFLWIDKFNGDTKVTSSMWHLKSTIAGYVKVWINQGPVPTLDSKWRCGPQDGPRPTCISLILVGWGERIITKSFHAYTWSNECPNEALDDDDSTEDPKLPQYPAPAQPASINNNGANDAM</sequence>
<protein>
    <submittedName>
        <fullName evidence="2">Unnamed protein product</fullName>
    </submittedName>
</protein>
<feature type="region of interest" description="Disordered" evidence="1">
    <location>
        <begin position="87"/>
        <end position="122"/>
    </location>
</feature>
<dbReference type="AlphaFoldDB" id="A0AAN4YEU8"/>
<proteinExistence type="predicted"/>
<accession>A0AAN4YEU8</accession>
<evidence type="ECO:0000313" key="2">
    <source>
        <dbReference type="EMBL" id="GMG27581.1"/>
    </source>
</evidence>